<evidence type="ECO:0000313" key="5">
    <source>
        <dbReference type="EMBL" id="MBR7747430.1"/>
    </source>
</evidence>
<reference evidence="5 6" key="1">
    <citation type="submission" date="2021-04" db="EMBL/GenBank/DDBJ databases">
        <title>novel species isolated from subtropical streams in China.</title>
        <authorList>
            <person name="Lu H."/>
        </authorList>
    </citation>
    <scope>NUCLEOTIDE SEQUENCE [LARGE SCALE GENOMIC DNA]</scope>
    <source>
        <strain evidence="5 6">BYS107W</strain>
    </source>
</reference>
<evidence type="ECO:0000259" key="4">
    <source>
        <dbReference type="PROSITE" id="PS50943"/>
    </source>
</evidence>
<protein>
    <submittedName>
        <fullName evidence="5">Helix-turn-helix domain-containing protein</fullName>
    </submittedName>
</protein>
<dbReference type="PROSITE" id="PS50943">
    <property type="entry name" value="HTH_CROC1"/>
    <property type="match status" value="1"/>
</dbReference>
<dbReference type="CDD" id="cd06529">
    <property type="entry name" value="S24_LexA-like"/>
    <property type="match status" value="1"/>
</dbReference>
<dbReference type="InterPro" id="IPR039418">
    <property type="entry name" value="LexA-like"/>
</dbReference>
<sequence length="225" mass="24716">MKTLATRLAWAREQKNLSQAELAKKSGVSQSTIGNLEAGIRLTARSITAIATALGVNPVWLAEGKGIAEAADTQTLDSKGQLIISMGVRRIPLISYVQAGGMAEIVDPYQIGDASEYLQTDLIDLSANAFALEIRGESMLPDFKEGDRIIVDPLIEPMPGDFVVAKNGHEEATFKKFRPRGKYDENGNPVFDLLPLNPDYPPMHSDIVPLKIIGTMVEHRRYRKK</sequence>
<keyword evidence="6" id="KW-1185">Reference proteome</keyword>
<gene>
    <name evidence="5" type="ORF">KDM92_12630</name>
</gene>
<dbReference type="SUPFAM" id="SSF47413">
    <property type="entry name" value="lambda repressor-like DNA-binding domains"/>
    <property type="match status" value="1"/>
</dbReference>
<dbReference type="Proteomes" id="UP000680158">
    <property type="component" value="Unassembled WGS sequence"/>
</dbReference>
<dbReference type="InterPro" id="IPR001387">
    <property type="entry name" value="Cro/C1-type_HTH"/>
</dbReference>
<keyword evidence="3" id="KW-0804">Transcription</keyword>
<dbReference type="InterPro" id="IPR036286">
    <property type="entry name" value="LexA/Signal_pep-like_sf"/>
</dbReference>
<name>A0A941DFZ9_9BURK</name>
<dbReference type="EMBL" id="JAGSPM010000007">
    <property type="protein sequence ID" value="MBR7747430.1"/>
    <property type="molecule type" value="Genomic_DNA"/>
</dbReference>
<dbReference type="PANTHER" id="PTHR40661:SF3">
    <property type="entry name" value="FELS-1 PROPHAGE TRANSCRIPTIONAL REGULATOR"/>
    <property type="match status" value="1"/>
</dbReference>
<keyword evidence="2" id="KW-0238">DNA-binding</keyword>
<dbReference type="InterPro" id="IPR010982">
    <property type="entry name" value="Lambda_DNA-bd_dom_sf"/>
</dbReference>
<dbReference type="GO" id="GO:0003677">
    <property type="term" value="F:DNA binding"/>
    <property type="evidence" value="ECO:0007669"/>
    <property type="project" value="UniProtKB-KW"/>
</dbReference>
<evidence type="ECO:0000256" key="3">
    <source>
        <dbReference type="ARBA" id="ARBA00023163"/>
    </source>
</evidence>
<organism evidence="5 6">
    <name type="scientific">Undibacterium baiyunense</name>
    <dbReference type="NCBI Taxonomy" id="2828731"/>
    <lineage>
        <taxon>Bacteria</taxon>
        <taxon>Pseudomonadati</taxon>
        <taxon>Pseudomonadota</taxon>
        <taxon>Betaproteobacteria</taxon>
        <taxon>Burkholderiales</taxon>
        <taxon>Oxalobacteraceae</taxon>
        <taxon>Undibacterium</taxon>
    </lineage>
</organism>
<evidence type="ECO:0000256" key="1">
    <source>
        <dbReference type="ARBA" id="ARBA00023015"/>
    </source>
</evidence>
<dbReference type="SMART" id="SM00530">
    <property type="entry name" value="HTH_XRE"/>
    <property type="match status" value="1"/>
</dbReference>
<dbReference type="Pfam" id="PF00717">
    <property type="entry name" value="Peptidase_S24"/>
    <property type="match status" value="1"/>
</dbReference>
<keyword evidence="1" id="KW-0805">Transcription regulation</keyword>
<dbReference type="Gene3D" id="1.10.260.40">
    <property type="entry name" value="lambda repressor-like DNA-binding domains"/>
    <property type="match status" value="1"/>
</dbReference>
<dbReference type="CDD" id="cd00093">
    <property type="entry name" value="HTH_XRE"/>
    <property type="match status" value="1"/>
</dbReference>
<feature type="domain" description="HTH cro/C1-type" evidence="4">
    <location>
        <begin position="11"/>
        <end position="61"/>
    </location>
</feature>
<proteinExistence type="predicted"/>
<dbReference type="AlphaFoldDB" id="A0A941DFZ9"/>
<dbReference type="RefSeq" id="WP_212684822.1">
    <property type="nucleotide sequence ID" value="NZ_JAGSPM010000007.1"/>
</dbReference>
<dbReference type="PANTHER" id="PTHR40661">
    <property type="match status" value="1"/>
</dbReference>
<comment type="caution">
    <text evidence="5">The sequence shown here is derived from an EMBL/GenBank/DDBJ whole genome shotgun (WGS) entry which is preliminary data.</text>
</comment>
<evidence type="ECO:0000256" key="2">
    <source>
        <dbReference type="ARBA" id="ARBA00023125"/>
    </source>
</evidence>
<evidence type="ECO:0000313" key="6">
    <source>
        <dbReference type="Proteomes" id="UP000680158"/>
    </source>
</evidence>
<accession>A0A941DFZ9</accession>
<dbReference type="Pfam" id="PF01381">
    <property type="entry name" value="HTH_3"/>
    <property type="match status" value="1"/>
</dbReference>
<dbReference type="SUPFAM" id="SSF51306">
    <property type="entry name" value="LexA/Signal peptidase"/>
    <property type="match status" value="1"/>
</dbReference>
<dbReference type="InterPro" id="IPR015927">
    <property type="entry name" value="Peptidase_S24_S26A/B/C"/>
</dbReference>
<dbReference type="Gene3D" id="2.10.109.10">
    <property type="entry name" value="Umud Fragment, subunit A"/>
    <property type="match status" value="1"/>
</dbReference>